<evidence type="ECO:0000259" key="4">
    <source>
        <dbReference type="SMART" id="SM00998"/>
    </source>
</evidence>
<dbReference type="SMART" id="SM00998">
    <property type="entry name" value="ADSL_C"/>
    <property type="match status" value="1"/>
</dbReference>
<dbReference type="PROSITE" id="PS00163">
    <property type="entry name" value="FUMARATE_LYASES"/>
    <property type="match status" value="1"/>
</dbReference>
<dbReference type="Gene3D" id="1.10.275.10">
    <property type="entry name" value="Fumarase/aspartase (N-terminal domain)"/>
    <property type="match status" value="1"/>
</dbReference>
<evidence type="ECO:0000256" key="2">
    <source>
        <dbReference type="ARBA" id="ARBA00034772"/>
    </source>
</evidence>
<dbReference type="RefSeq" id="WP_310912773.1">
    <property type="nucleotide sequence ID" value="NZ_JAVLVT010000005.1"/>
</dbReference>
<dbReference type="InterPro" id="IPR019468">
    <property type="entry name" value="AdenyloSucc_lyase_C"/>
</dbReference>
<name>A0ABU2H7F3_9ACTN</name>
<comment type="similarity">
    <text evidence="2">Belongs to the class-II fumarase/aspartase family.</text>
</comment>
<dbReference type="EC" id="5.5.1.2" evidence="5"/>
<evidence type="ECO:0000256" key="1">
    <source>
        <dbReference type="ARBA" id="ARBA00023239"/>
    </source>
</evidence>
<feature type="region of interest" description="Disordered" evidence="3">
    <location>
        <begin position="452"/>
        <end position="477"/>
    </location>
</feature>
<feature type="domain" description="Adenylosuccinate lyase C-terminal" evidence="4">
    <location>
        <begin position="369"/>
        <end position="447"/>
    </location>
</feature>
<evidence type="ECO:0000256" key="3">
    <source>
        <dbReference type="SAM" id="MobiDB-lite"/>
    </source>
</evidence>
<dbReference type="Gene3D" id="1.10.40.30">
    <property type="entry name" value="Fumarase/aspartase (C-terminal domain)"/>
    <property type="match status" value="1"/>
</dbReference>
<dbReference type="PRINTS" id="PR00149">
    <property type="entry name" value="FUMRATELYASE"/>
</dbReference>
<dbReference type="SUPFAM" id="SSF48557">
    <property type="entry name" value="L-aspartase-like"/>
    <property type="match status" value="1"/>
</dbReference>
<dbReference type="Gene3D" id="1.20.200.10">
    <property type="entry name" value="Fumarase/aspartase (Central domain)"/>
    <property type="match status" value="1"/>
</dbReference>
<reference evidence="6" key="1">
    <citation type="submission" date="2023-07" db="EMBL/GenBank/DDBJ databases">
        <title>Novel species in the genus Lipingzhangella isolated from Sambhar Salt Lake.</title>
        <authorList>
            <person name="Jiya N."/>
            <person name="Kajale S."/>
            <person name="Sharma A."/>
        </authorList>
    </citation>
    <scope>NUCLEOTIDE SEQUENCE [LARGE SCALE GENOMIC DNA]</scope>
    <source>
        <strain evidence="6">LS1_29</strain>
    </source>
</reference>
<evidence type="ECO:0000313" key="5">
    <source>
        <dbReference type="EMBL" id="MDS1271241.1"/>
    </source>
</evidence>
<dbReference type="Pfam" id="PF00206">
    <property type="entry name" value="Lyase_1"/>
    <property type="match status" value="1"/>
</dbReference>
<organism evidence="5 6">
    <name type="scientific">Lipingzhangella rawalii</name>
    <dbReference type="NCBI Taxonomy" id="2055835"/>
    <lineage>
        <taxon>Bacteria</taxon>
        <taxon>Bacillati</taxon>
        <taxon>Actinomycetota</taxon>
        <taxon>Actinomycetes</taxon>
        <taxon>Streptosporangiales</taxon>
        <taxon>Nocardiopsidaceae</taxon>
        <taxon>Lipingzhangella</taxon>
    </lineage>
</organism>
<protein>
    <submittedName>
        <fullName evidence="5">3-carboxy-cis,cis-muconate cycloisomerase</fullName>
        <ecNumber evidence="5">5.5.1.2</ecNumber>
    </submittedName>
</protein>
<dbReference type="EMBL" id="JAVLVT010000005">
    <property type="protein sequence ID" value="MDS1271241.1"/>
    <property type="molecule type" value="Genomic_DNA"/>
</dbReference>
<dbReference type="InterPro" id="IPR022761">
    <property type="entry name" value="Fumarate_lyase_N"/>
</dbReference>
<dbReference type="PANTHER" id="PTHR43172:SF2">
    <property type="entry name" value="ADENYLOSUCCINATE LYASE C-TERMINAL DOMAIN-CONTAINING PROTEIN"/>
    <property type="match status" value="1"/>
</dbReference>
<keyword evidence="1" id="KW-0456">Lyase</keyword>
<dbReference type="PANTHER" id="PTHR43172">
    <property type="entry name" value="ADENYLOSUCCINATE LYASE"/>
    <property type="match status" value="1"/>
</dbReference>
<dbReference type="InterPro" id="IPR012789">
    <property type="entry name" value="Protocat_PcaB-like"/>
</dbReference>
<dbReference type="NCBIfam" id="TIGR02426">
    <property type="entry name" value="protocat_pcaB"/>
    <property type="match status" value="1"/>
</dbReference>
<proteinExistence type="inferred from homology"/>
<dbReference type="Proteomes" id="UP001250214">
    <property type="component" value="Unassembled WGS sequence"/>
</dbReference>
<sequence>MQEDEPVGGLFGPLFARGSAAAEIDDNAWIVAMVQAEAALARTHARLGTIPAAEAEVIDRACVAEHLDPAELARHSTTGGNPVIPLVHRLREILTEWGHGSAASLVHLGATSQDIVDTAMMLVARRACAAIRSELAELTHQLATLAAAHRTTPMVGRTLLQQALPTTFGAVVASWLHGLDSSGHRLEQVASQRLAVQLGGAVGTLSAFDAPGPQMLTVYAAELGLTAPDLPWHTERSRIAELAAALGGIAGSVGTVARDVTLLAQTELGELSEHGDGTTGGSSTMPHKHNPIAAVTALACAQQTPGIVSTLFNTMVQEHQRAAGAWHAEWMPVRELLSRTGSAVTWLRTCVERLRVNESNMRANLDRLGGVLLAERVSADLAGDLGRERAHELVRTACTTVTERPDTDLVAELHTRVEGIRSRDHLARLLDPTDYLGSAGAFTDRALATHRAAGSAGSNEHIPRATDSAAEADTERS</sequence>
<evidence type="ECO:0000313" key="6">
    <source>
        <dbReference type="Proteomes" id="UP001250214"/>
    </source>
</evidence>
<keyword evidence="6" id="KW-1185">Reference proteome</keyword>
<dbReference type="CDD" id="cd01597">
    <property type="entry name" value="pCLME"/>
    <property type="match status" value="1"/>
</dbReference>
<gene>
    <name evidence="5" type="primary">pcaB</name>
    <name evidence="5" type="ORF">RIF23_13140</name>
</gene>
<dbReference type="Pfam" id="PF10397">
    <property type="entry name" value="ADSL_C"/>
    <property type="match status" value="1"/>
</dbReference>
<comment type="caution">
    <text evidence="5">The sequence shown here is derived from an EMBL/GenBank/DDBJ whole genome shotgun (WGS) entry which is preliminary data.</text>
</comment>
<dbReference type="InterPro" id="IPR000362">
    <property type="entry name" value="Fumarate_lyase_fam"/>
</dbReference>
<accession>A0ABU2H7F3</accession>
<keyword evidence="5" id="KW-0413">Isomerase</keyword>
<dbReference type="InterPro" id="IPR020557">
    <property type="entry name" value="Fumarate_lyase_CS"/>
</dbReference>
<dbReference type="GO" id="GO:0047472">
    <property type="term" value="F:3-carboxy-cis,cis-muconate cycloisomerase activity"/>
    <property type="evidence" value="ECO:0007669"/>
    <property type="project" value="UniProtKB-EC"/>
</dbReference>
<dbReference type="InterPro" id="IPR008948">
    <property type="entry name" value="L-Aspartase-like"/>
</dbReference>
<dbReference type="InterPro" id="IPR024083">
    <property type="entry name" value="Fumarase/histidase_N"/>
</dbReference>